<dbReference type="Gene3D" id="2.60.40.10">
    <property type="entry name" value="Immunoglobulins"/>
    <property type="match status" value="1"/>
</dbReference>
<feature type="chain" id="PRO_5043474618" description="Glyoxal oxidase" evidence="2">
    <location>
        <begin position="20"/>
        <end position="563"/>
    </location>
</feature>
<dbReference type="PANTHER" id="PTHR32208">
    <property type="entry name" value="SECRETED PROTEIN-RELATED"/>
    <property type="match status" value="1"/>
</dbReference>
<sequence>MLRLLKAVLPLFAASIALATPLDAQAPRWTFTEKGNSGIVGLEAIVVSPTLVLFFDRASDDPLQINNHSAWGALWDLQTSKVTPLDLITNSFCASGSRLSNGTMVSVGGDPNGFPGNPTIEDGTTGLRLFEPCNDPAGVGCTVFEDPATFHLAEKRWYPSSIRIPDGSLMIVGGIHRNTGFYNTIDQAALTVEFFPPKFGGVPRPSEFLKRSLPANLFPRQFLLPDGKVFMVANNQSIIYDIETGAERILPDIPNGVRVTNPFDGSAILLPLSPPNFTPEVLVCGGTNIPDTTPQGDISSQTPATDQCSRILLTEAGIKRGWVVERMLEPRIMPELVHVPNGQVLIINGARTGVAAIGTVKDPVGNSNADNPVFTPSLYTPNAPVGRRISNIGMPTTDIARMYHSTITLTPQGNFLIAGNNPNNNTNITVPVNTRSEFRVETLDPPFMFVPRPRILNAPEKIGFGKRFTVPISIPNSLQPRNIQVALMDLGFSSHAFHSSARLVFMDAQLSRDQRSLTITTPPNPNIFPPGPAFIFLTIDGVTSEGQQVMVGTGAAPPQTNFV</sequence>
<accession>A0AAW0FTU7</accession>
<feature type="signal peptide" evidence="2">
    <location>
        <begin position="1"/>
        <end position="19"/>
    </location>
</feature>
<dbReference type="Proteomes" id="UP001385951">
    <property type="component" value="Unassembled WGS sequence"/>
</dbReference>
<dbReference type="InterPro" id="IPR037293">
    <property type="entry name" value="Gal_Oxidase_central_sf"/>
</dbReference>
<dbReference type="Pfam" id="PF07250">
    <property type="entry name" value="Glyoxal_oxid_N"/>
    <property type="match status" value="1"/>
</dbReference>
<dbReference type="AlphaFoldDB" id="A0AAW0FTU7"/>
<evidence type="ECO:0000313" key="6">
    <source>
        <dbReference type="Proteomes" id="UP001385951"/>
    </source>
</evidence>
<gene>
    <name evidence="5" type="ORF">QCA50_015403</name>
</gene>
<dbReference type="SUPFAM" id="SSF50965">
    <property type="entry name" value="Galactose oxidase, central domain"/>
    <property type="match status" value="1"/>
</dbReference>
<name>A0AAW0FTU7_9APHY</name>
<protein>
    <recommendedName>
        <fullName evidence="7">Glyoxal oxidase</fullName>
    </recommendedName>
</protein>
<dbReference type="Gene3D" id="2.130.10.80">
    <property type="entry name" value="Galactose oxidase/kelch, beta-propeller"/>
    <property type="match status" value="1"/>
</dbReference>
<dbReference type="PANTHER" id="PTHR32208:SF96">
    <property type="entry name" value="GLYOXAL OXIDASE"/>
    <property type="match status" value="1"/>
</dbReference>
<dbReference type="Pfam" id="PF09118">
    <property type="entry name" value="GO-like_E_set"/>
    <property type="match status" value="1"/>
</dbReference>
<dbReference type="CDD" id="cd02851">
    <property type="entry name" value="E_set_GO_C"/>
    <property type="match status" value="1"/>
</dbReference>
<keyword evidence="1 2" id="KW-0732">Signal</keyword>
<comment type="caution">
    <text evidence="5">The sequence shown here is derived from an EMBL/GenBank/DDBJ whole genome shotgun (WGS) entry which is preliminary data.</text>
</comment>
<keyword evidence="6" id="KW-1185">Reference proteome</keyword>
<proteinExistence type="predicted"/>
<dbReference type="InterPro" id="IPR009880">
    <property type="entry name" value="Glyoxal_oxidase_N"/>
</dbReference>
<feature type="domain" description="Galactose oxidase-like Early set" evidence="4">
    <location>
        <begin position="452"/>
        <end position="551"/>
    </location>
</feature>
<dbReference type="EMBL" id="JASBNA010000040">
    <property type="protein sequence ID" value="KAK7681669.1"/>
    <property type="molecule type" value="Genomic_DNA"/>
</dbReference>
<dbReference type="SUPFAM" id="SSF81296">
    <property type="entry name" value="E set domains"/>
    <property type="match status" value="1"/>
</dbReference>
<reference evidence="5 6" key="1">
    <citation type="submission" date="2022-09" db="EMBL/GenBank/DDBJ databases">
        <authorList>
            <person name="Palmer J.M."/>
        </authorList>
    </citation>
    <scope>NUCLEOTIDE SEQUENCE [LARGE SCALE GENOMIC DNA]</scope>
    <source>
        <strain evidence="5 6">DSM 7382</strain>
    </source>
</reference>
<organism evidence="5 6">
    <name type="scientific">Cerrena zonata</name>
    <dbReference type="NCBI Taxonomy" id="2478898"/>
    <lineage>
        <taxon>Eukaryota</taxon>
        <taxon>Fungi</taxon>
        <taxon>Dikarya</taxon>
        <taxon>Basidiomycota</taxon>
        <taxon>Agaricomycotina</taxon>
        <taxon>Agaricomycetes</taxon>
        <taxon>Polyporales</taxon>
        <taxon>Cerrenaceae</taxon>
        <taxon>Cerrena</taxon>
    </lineage>
</organism>
<evidence type="ECO:0000256" key="1">
    <source>
        <dbReference type="ARBA" id="ARBA00022729"/>
    </source>
</evidence>
<dbReference type="InterPro" id="IPR015202">
    <property type="entry name" value="GO-like_E_set"/>
</dbReference>
<evidence type="ECO:0008006" key="7">
    <source>
        <dbReference type="Google" id="ProtNLM"/>
    </source>
</evidence>
<evidence type="ECO:0000256" key="2">
    <source>
        <dbReference type="SAM" id="SignalP"/>
    </source>
</evidence>
<dbReference type="InterPro" id="IPR013783">
    <property type="entry name" value="Ig-like_fold"/>
</dbReference>
<dbReference type="InterPro" id="IPR011043">
    <property type="entry name" value="Gal_Oxase/kelch_b-propeller"/>
</dbReference>
<evidence type="ECO:0000259" key="4">
    <source>
        <dbReference type="Pfam" id="PF09118"/>
    </source>
</evidence>
<feature type="domain" description="Glyoxal oxidase N-terminal" evidence="3">
    <location>
        <begin position="68"/>
        <end position="447"/>
    </location>
</feature>
<evidence type="ECO:0000313" key="5">
    <source>
        <dbReference type="EMBL" id="KAK7681669.1"/>
    </source>
</evidence>
<evidence type="ECO:0000259" key="3">
    <source>
        <dbReference type="Pfam" id="PF07250"/>
    </source>
</evidence>
<dbReference type="InterPro" id="IPR014756">
    <property type="entry name" value="Ig_E-set"/>
</dbReference>